<accession>A0ABQ1LZB9</accession>
<evidence type="ECO:0000313" key="2">
    <source>
        <dbReference type="EMBL" id="GGC32186.1"/>
    </source>
</evidence>
<dbReference type="InterPro" id="IPR026444">
    <property type="entry name" value="Secre_tail"/>
</dbReference>
<gene>
    <name evidence="2" type="ORF">GCM10011506_17060</name>
</gene>
<name>A0ABQ1LZB9_9BACT</name>
<reference evidence="3" key="1">
    <citation type="journal article" date="2019" name="Int. J. Syst. Evol. Microbiol.">
        <title>The Global Catalogue of Microorganisms (GCM) 10K type strain sequencing project: providing services to taxonomists for standard genome sequencing and annotation.</title>
        <authorList>
            <consortium name="The Broad Institute Genomics Platform"/>
            <consortium name="The Broad Institute Genome Sequencing Center for Infectious Disease"/>
            <person name="Wu L."/>
            <person name="Ma J."/>
        </authorList>
    </citation>
    <scope>NUCLEOTIDE SEQUENCE [LARGE SCALE GENOMIC DNA]</scope>
    <source>
        <strain evidence="3">CGMCC 1.10832</strain>
    </source>
</reference>
<evidence type="ECO:0000313" key="3">
    <source>
        <dbReference type="Proteomes" id="UP000636010"/>
    </source>
</evidence>
<keyword evidence="3" id="KW-1185">Reference proteome</keyword>
<dbReference type="EMBL" id="BMEC01000005">
    <property type="protein sequence ID" value="GGC32186.1"/>
    <property type="molecule type" value="Genomic_DNA"/>
</dbReference>
<dbReference type="Proteomes" id="UP000636010">
    <property type="component" value="Unassembled WGS sequence"/>
</dbReference>
<organism evidence="2 3">
    <name type="scientific">Marivirga lumbricoides</name>
    <dbReference type="NCBI Taxonomy" id="1046115"/>
    <lineage>
        <taxon>Bacteria</taxon>
        <taxon>Pseudomonadati</taxon>
        <taxon>Bacteroidota</taxon>
        <taxon>Cytophagia</taxon>
        <taxon>Cytophagales</taxon>
        <taxon>Marivirgaceae</taxon>
        <taxon>Marivirga</taxon>
    </lineage>
</organism>
<feature type="domain" description="Secretion system C-terminal sorting" evidence="1">
    <location>
        <begin position="54"/>
        <end position="127"/>
    </location>
</feature>
<comment type="caution">
    <text evidence="2">The sequence shown here is derived from an EMBL/GenBank/DDBJ whole genome shotgun (WGS) entry which is preliminary data.</text>
</comment>
<evidence type="ECO:0000259" key="1">
    <source>
        <dbReference type="Pfam" id="PF18962"/>
    </source>
</evidence>
<dbReference type="RefSeq" id="WP_188462329.1">
    <property type="nucleotide sequence ID" value="NZ_BAABHU010000005.1"/>
</dbReference>
<proteinExistence type="predicted"/>
<dbReference type="NCBIfam" id="TIGR04183">
    <property type="entry name" value="Por_Secre_tail"/>
    <property type="match status" value="1"/>
</dbReference>
<protein>
    <recommendedName>
        <fullName evidence="1">Secretion system C-terminal sorting domain-containing protein</fullName>
    </recommendedName>
</protein>
<sequence length="129" mass="14531">MKQNLLIYLIFFSILLPFGGHHALAESSGIHNGKNVLEIVPKENSGFTLLNIDVYPNPAEDYIYVKLDNNSGKDVKLDVMSFIGNKMNSSSEKINSGLYKLNIRNMPSGHYYVLLSVGTEKHIKKFIKK</sequence>
<dbReference type="Pfam" id="PF18962">
    <property type="entry name" value="Por_Secre_tail"/>
    <property type="match status" value="1"/>
</dbReference>